<accession>A0ABP5C2I3</accession>
<dbReference type="EMBL" id="BAAAQM010000003">
    <property type="protein sequence ID" value="GAA1955816.1"/>
    <property type="molecule type" value="Genomic_DNA"/>
</dbReference>
<protein>
    <submittedName>
        <fullName evidence="2">Uncharacterized protein</fullName>
    </submittedName>
</protein>
<comment type="caution">
    <text evidence="2">The sequence shown here is derived from an EMBL/GenBank/DDBJ whole genome shotgun (WGS) entry which is preliminary data.</text>
</comment>
<feature type="region of interest" description="Disordered" evidence="1">
    <location>
        <begin position="47"/>
        <end position="100"/>
    </location>
</feature>
<feature type="compositionally biased region" description="Pro residues" evidence="1">
    <location>
        <begin position="70"/>
        <end position="79"/>
    </location>
</feature>
<feature type="region of interest" description="Disordered" evidence="1">
    <location>
        <begin position="1"/>
        <end position="21"/>
    </location>
</feature>
<evidence type="ECO:0000313" key="2">
    <source>
        <dbReference type="EMBL" id="GAA1955816.1"/>
    </source>
</evidence>
<feature type="compositionally biased region" description="Basic residues" evidence="1">
    <location>
        <begin position="91"/>
        <end position="100"/>
    </location>
</feature>
<keyword evidence="3" id="KW-1185">Reference proteome</keyword>
<dbReference type="Proteomes" id="UP001499854">
    <property type="component" value="Unassembled WGS sequence"/>
</dbReference>
<organism evidence="2 3">
    <name type="scientific">Catenulispora subtropica</name>
    <dbReference type="NCBI Taxonomy" id="450798"/>
    <lineage>
        <taxon>Bacteria</taxon>
        <taxon>Bacillati</taxon>
        <taxon>Actinomycetota</taxon>
        <taxon>Actinomycetes</taxon>
        <taxon>Catenulisporales</taxon>
        <taxon>Catenulisporaceae</taxon>
        <taxon>Catenulispora</taxon>
    </lineage>
</organism>
<proteinExistence type="predicted"/>
<name>A0ABP5C2I3_9ACTN</name>
<evidence type="ECO:0000256" key="1">
    <source>
        <dbReference type="SAM" id="MobiDB-lite"/>
    </source>
</evidence>
<evidence type="ECO:0000313" key="3">
    <source>
        <dbReference type="Proteomes" id="UP001499854"/>
    </source>
</evidence>
<gene>
    <name evidence="2" type="ORF">GCM10009838_09440</name>
</gene>
<sequence>MATGGDPAGRPVGRTRVLPPAKVTESVVPALPASLLAASPAVRAGAPNPVAVREPEPARTAGPVVLEPVRPLPPLPPLSPRLAARSPALRPPRRRPPPRS</sequence>
<reference evidence="3" key="1">
    <citation type="journal article" date="2019" name="Int. J. Syst. Evol. Microbiol.">
        <title>The Global Catalogue of Microorganisms (GCM) 10K type strain sequencing project: providing services to taxonomists for standard genome sequencing and annotation.</title>
        <authorList>
            <consortium name="The Broad Institute Genomics Platform"/>
            <consortium name="The Broad Institute Genome Sequencing Center for Infectious Disease"/>
            <person name="Wu L."/>
            <person name="Ma J."/>
        </authorList>
    </citation>
    <scope>NUCLEOTIDE SEQUENCE [LARGE SCALE GENOMIC DNA]</scope>
    <source>
        <strain evidence="3">JCM 16013</strain>
    </source>
</reference>